<dbReference type="AlphaFoldDB" id="A0ABD2KD56"/>
<comment type="caution">
    <text evidence="1">The sequence shown here is derived from an EMBL/GenBank/DDBJ whole genome shotgun (WGS) entry which is preliminary data.</text>
</comment>
<proteinExistence type="predicted"/>
<protein>
    <recommendedName>
        <fullName evidence="3">Flavin-containing monooxygenase</fullName>
    </recommendedName>
</protein>
<accession>A0ABD2KD56</accession>
<gene>
    <name evidence="1" type="ORF">niasHT_020963</name>
</gene>
<evidence type="ECO:0000313" key="1">
    <source>
        <dbReference type="EMBL" id="KAL3100684.1"/>
    </source>
</evidence>
<keyword evidence="2" id="KW-1185">Reference proteome</keyword>
<dbReference type="Proteomes" id="UP001620626">
    <property type="component" value="Unassembled WGS sequence"/>
</dbReference>
<dbReference type="EMBL" id="JBICBT010000786">
    <property type="protein sequence ID" value="KAL3100684.1"/>
    <property type="molecule type" value="Genomic_DNA"/>
</dbReference>
<reference evidence="1 2" key="1">
    <citation type="submission" date="2024-10" db="EMBL/GenBank/DDBJ databases">
        <authorList>
            <person name="Kim D."/>
        </authorList>
    </citation>
    <scope>NUCLEOTIDE SEQUENCE [LARGE SCALE GENOMIC DNA]</scope>
    <source>
        <strain evidence="1">BH-2024</strain>
    </source>
</reference>
<evidence type="ECO:0000313" key="2">
    <source>
        <dbReference type="Proteomes" id="UP001620626"/>
    </source>
</evidence>
<evidence type="ECO:0008006" key="3">
    <source>
        <dbReference type="Google" id="ProtNLM"/>
    </source>
</evidence>
<sequence>MQATRLRRVRFRIALPRRAVGPLDFVLFGTGYRFNLPFFAQLFAPFSLNLPLALQLRDGIRPPPFSLAMGMSSVRWLAMSRIRTSSSRCSSSD</sequence>
<name>A0ABD2KD56_9BILA</name>
<organism evidence="1 2">
    <name type="scientific">Heterodera trifolii</name>
    <dbReference type="NCBI Taxonomy" id="157864"/>
    <lineage>
        <taxon>Eukaryota</taxon>
        <taxon>Metazoa</taxon>
        <taxon>Ecdysozoa</taxon>
        <taxon>Nematoda</taxon>
        <taxon>Chromadorea</taxon>
        <taxon>Rhabditida</taxon>
        <taxon>Tylenchina</taxon>
        <taxon>Tylenchomorpha</taxon>
        <taxon>Tylenchoidea</taxon>
        <taxon>Heteroderidae</taxon>
        <taxon>Heteroderinae</taxon>
        <taxon>Heterodera</taxon>
    </lineage>
</organism>